<dbReference type="InterPro" id="IPR020373">
    <property type="entry name" value="Kgd4/YMR-31"/>
</dbReference>
<dbReference type="HOGENOM" id="CLU_2795017_0_0_1"/>
<gene>
    <name evidence="4" type="ORF">PNEG_01415</name>
</gene>
<evidence type="ECO:0000256" key="1">
    <source>
        <dbReference type="ARBA" id="ARBA00004173"/>
    </source>
</evidence>
<organism evidence="4 5">
    <name type="scientific">Pneumocystis murina (strain B123)</name>
    <name type="common">Mouse pneumocystis pneumonia agent</name>
    <name type="synonym">Pneumocystis carinii f. sp. muris</name>
    <dbReference type="NCBI Taxonomy" id="1069680"/>
    <lineage>
        <taxon>Eukaryota</taxon>
        <taxon>Fungi</taxon>
        <taxon>Dikarya</taxon>
        <taxon>Ascomycota</taxon>
        <taxon>Taphrinomycotina</taxon>
        <taxon>Pneumocystomycetes</taxon>
        <taxon>Pneumocystaceae</taxon>
        <taxon>Pneumocystis</taxon>
    </lineage>
</organism>
<dbReference type="Pfam" id="PF10937">
    <property type="entry name" value="Kgd4-YMR31"/>
    <property type="match status" value="1"/>
</dbReference>
<evidence type="ECO:0000256" key="3">
    <source>
        <dbReference type="ARBA" id="ARBA00043970"/>
    </source>
</evidence>
<dbReference type="Proteomes" id="UP000011958">
    <property type="component" value="Unassembled WGS sequence"/>
</dbReference>
<name>M7PI50_PNEMU</name>
<protein>
    <submittedName>
        <fullName evidence="4">Uncharacterized protein</fullName>
    </submittedName>
</protein>
<dbReference type="RefSeq" id="XP_007873353.1">
    <property type="nucleotide sequence ID" value="XM_007875162.1"/>
</dbReference>
<evidence type="ECO:0000313" key="4">
    <source>
        <dbReference type="EMBL" id="EMR10139.1"/>
    </source>
</evidence>
<comment type="similarity">
    <text evidence="3">Belongs to the alpha-ketoglutarate dehydrogenase component 4 family.</text>
</comment>
<dbReference type="GeneID" id="19895112"/>
<evidence type="ECO:0000256" key="2">
    <source>
        <dbReference type="ARBA" id="ARBA00023128"/>
    </source>
</evidence>
<evidence type="ECO:0000313" key="5">
    <source>
        <dbReference type="Proteomes" id="UP000011958"/>
    </source>
</evidence>
<dbReference type="VEuPathDB" id="FungiDB:PNEG_01415"/>
<dbReference type="OrthoDB" id="2116030at2759"/>
<dbReference type="AlphaFoldDB" id="M7PI50"/>
<reference evidence="5" key="1">
    <citation type="journal article" date="2016" name="Nat. Commun.">
        <title>Genome analysis of three Pneumocystis species reveals adaptation mechanisms to life exclusively in mammalian hosts.</title>
        <authorList>
            <person name="Ma L."/>
            <person name="Chen Z."/>
            <person name="Huang D.W."/>
            <person name="Kutty G."/>
            <person name="Ishihara M."/>
            <person name="Wang H."/>
            <person name="Abouelleil A."/>
            <person name="Bishop L."/>
            <person name="Davey E."/>
            <person name="Deng R."/>
            <person name="Deng X."/>
            <person name="Fan L."/>
            <person name="Fantoni G."/>
            <person name="Fitzgerald M."/>
            <person name="Gogineni E."/>
            <person name="Goldberg J.M."/>
            <person name="Handley G."/>
            <person name="Hu X."/>
            <person name="Huber C."/>
            <person name="Jiao X."/>
            <person name="Jones K."/>
            <person name="Levin J.Z."/>
            <person name="Liu Y."/>
            <person name="Macdonald P."/>
            <person name="Melnikov A."/>
            <person name="Raley C."/>
            <person name="Sassi M."/>
            <person name="Sherman B.T."/>
            <person name="Song X."/>
            <person name="Sykes S."/>
            <person name="Tran B."/>
            <person name="Walsh L."/>
            <person name="Xia Y."/>
            <person name="Yang J."/>
            <person name="Young S."/>
            <person name="Zeng Q."/>
            <person name="Zheng X."/>
            <person name="Stephens R."/>
            <person name="Nusbaum C."/>
            <person name="Birren B.W."/>
            <person name="Azadi P."/>
            <person name="Lempicki R.A."/>
            <person name="Cuomo C.A."/>
            <person name="Kovacs J.A."/>
        </authorList>
    </citation>
    <scope>NUCLEOTIDE SEQUENCE [LARGE SCALE GENOMIC DNA]</scope>
    <source>
        <strain evidence="5">B123</strain>
    </source>
</reference>
<keyword evidence="2" id="KW-0496">Mitochondrion</keyword>
<sequence>MHIHRPLIRFLGKNRFIKPQTPKNHIPDTSKELSINISSLPIHFHRRLLTPEEIEAITSGGATTRHYK</sequence>
<keyword evidence="5" id="KW-1185">Reference proteome</keyword>
<comment type="subcellular location">
    <subcellularLocation>
        <location evidence="1">Mitochondrion</location>
    </subcellularLocation>
</comment>
<proteinExistence type="inferred from homology"/>
<dbReference type="GO" id="GO:0006103">
    <property type="term" value="P:2-oxoglutarate metabolic process"/>
    <property type="evidence" value="ECO:0007669"/>
    <property type="project" value="InterPro"/>
</dbReference>
<comment type="caution">
    <text evidence="4">The sequence shown here is derived from an EMBL/GenBank/DDBJ whole genome shotgun (WGS) entry which is preliminary data.</text>
</comment>
<dbReference type="EMBL" id="AFWA02000004">
    <property type="protein sequence ID" value="EMR10139.1"/>
    <property type="molecule type" value="Genomic_DNA"/>
</dbReference>
<dbReference type="GO" id="GO:0005739">
    <property type="term" value="C:mitochondrion"/>
    <property type="evidence" value="ECO:0007669"/>
    <property type="project" value="UniProtKB-SubCell"/>
</dbReference>
<accession>M7PI50</accession>